<dbReference type="PANTHER" id="PTHR43333">
    <property type="entry name" value="2-HACID_DH_C DOMAIN-CONTAINING PROTEIN"/>
    <property type="match status" value="1"/>
</dbReference>
<organism evidence="6 7">
    <name type="scientific">Cupriavidus basilensis</name>
    <dbReference type="NCBI Taxonomy" id="68895"/>
    <lineage>
        <taxon>Bacteria</taxon>
        <taxon>Pseudomonadati</taxon>
        <taxon>Pseudomonadota</taxon>
        <taxon>Betaproteobacteria</taxon>
        <taxon>Burkholderiales</taxon>
        <taxon>Burkholderiaceae</taxon>
        <taxon>Cupriavidus</taxon>
    </lineage>
</organism>
<dbReference type="CDD" id="cd05300">
    <property type="entry name" value="2-Hacid_dh_1"/>
    <property type="match status" value="1"/>
</dbReference>
<dbReference type="InterPro" id="IPR006139">
    <property type="entry name" value="D-isomer_2_OHA_DH_cat_dom"/>
</dbReference>
<gene>
    <name evidence="6" type="ORF">P3W85_19380</name>
</gene>
<feature type="domain" description="D-isomer specific 2-hydroxyacid dehydrogenase NAD-binding" evidence="5">
    <location>
        <begin position="130"/>
        <end position="306"/>
    </location>
</feature>
<evidence type="ECO:0000259" key="4">
    <source>
        <dbReference type="Pfam" id="PF00389"/>
    </source>
</evidence>
<evidence type="ECO:0000256" key="1">
    <source>
        <dbReference type="ARBA" id="ARBA00023002"/>
    </source>
</evidence>
<dbReference type="Gene3D" id="3.40.50.720">
    <property type="entry name" value="NAD(P)-binding Rossmann-like Domain"/>
    <property type="match status" value="2"/>
</dbReference>
<dbReference type="EMBL" id="JARJLM010000327">
    <property type="protein sequence ID" value="MDF3835105.1"/>
    <property type="molecule type" value="Genomic_DNA"/>
</dbReference>
<dbReference type="SUPFAM" id="SSF52283">
    <property type="entry name" value="Formate/glycerate dehydrogenase catalytic domain-like"/>
    <property type="match status" value="1"/>
</dbReference>
<evidence type="ECO:0000313" key="7">
    <source>
        <dbReference type="Proteomes" id="UP001216674"/>
    </source>
</evidence>
<dbReference type="InterPro" id="IPR029753">
    <property type="entry name" value="D-isomer_DH_CS"/>
</dbReference>
<comment type="similarity">
    <text evidence="3">Belongs to the D-isomer specific 2-hydroxyacid dehydrogenase family.</text>
</comment>
<reference evidence="6 7" key="1">
    <citation type="submission" date="2023-03" db="EMBL/GenBank/DDBJ databases">
        <title>Draft assemblies of triclosan tolerant bacteria isolated from returned activated sludge.</title>
        <authorList>
            <person name="Van Hamelsveld S."/>
        </authorList>
    </citation>
    <scope>NUCLEOTIDE SEQUENCE [LARGE SCALE GENOMIC DNA]</scope>
    <source>
        <strain evidence="6 7">GW210010_S58</strain>
    </source>
</reference>
<protein>
    <submittedName>
        <fullName evidence="6">D-2-hydroxyacid dehydrogenase</fullName>
    </submittedName>
</protein>
<evidence type="ECO:0000313" key="6">
    <source>
        <dbReference type="EMBL" id="MDF3835105.1"/>
    </source>
</evidence>
<feature type="domain" description="D-isomer specific 2-hydroxyacid dehydrogenase catalytic" evidence="4">
    <location>
        <begin position="64"/>
        <end position="337"/>
    </location>
</feature>
<keyword evidence="7" id="KW-1185">Reference proteome</keyword>
<dbReference type="PROSITE" id="PS00671">
    <property type="entry name" value="D_2_HYDROXYACID_DH_3"/>
    <property type="match status" value="1"/>
</dbReference>
<accession>A0ABT6AR88</accession>
<keyword evidence="2" id="KW-0520">NAD</keyword>
<evidence type="ECO:0000256" key="2">
    <source>
        <dbReference type="ARBA" id="ARBA00023027"/>
    </source>
</evidence>
<proteinExistence type="inferred from homology"/>
<dbReference type="Pfam" id="PF02826">
    <property type="entry name" value="2-Hacid_dh_C"/>
    <property type="match status" value="1"/>
</dbReference>
<keyword evidence="1 3" id="KW-0560">Oxidoreductase</keyword>
<name>A0ABT6AR88_9BURK</name>
<dbReference type="PANTHER" id="PTHR43333:SF1">
    <property type="entry name" value="D-ISOMER SPECIFIC 2-HYDROXYACID DEHYDROGENASE NAD-BINDING DOMAIN-CONTAINING PROTEIN"/>
    <property type="match status" value="1"/>
</dbReference>
<comment type="caution">
    <text evidence="6">The sequence shown here is derived from an EMBL/GenBank/DDBJ whole genome shotgun (WGS) entry which is preliminary data.</text>
</comment>
<sequence>MGKPESISDATLRVLLSGASLRQNREAIGAALGTRAWAPVLPPATDDPHGVDADIAFVSRDVTGLSTKHEILPATQRFYAAMREAPSLRWVHTHSAGADRTVFSQLRQRGVAVTTSSGANAGVVAQTALAGLLALARHVPQMLAAQRERRWAPLIGTGLPRDLHGQTATIVGWGPIGQQLGAVLKLLGMSVVVVRHRATPAGDGYETMTFEALPTVLPRTDWLILACPLSDRTRGLVNAAALASLPAGSRLINVARGEVVDEPALVDALREGRLAGAYLDVFAHEPLPADSPVWALPNVIATPHSAGFSDGNAARVVDIFLDNLRRWVRGDALRNPVA</sequence>
<dbReference type="SUPFAM" id="SSF51735">
    <property type="entry name" value="NAD(P)-binding Rossmann-fold domains"/>
    <property type="match status" value="1"/>
</dbReference>
<evidence type="ECO:0000256" key="3">
    <source>
        <dbReference type="RuleBase" id="RU003719"/>
    </source>
</evidence>
<dbReference type="Pfam" id="PF00389">
    <property type="entry name" value="2-Hacid_dh"/>
    <property type="match status" value="1"/>
</dbReference>
<dbReference type="InterPro" id="IPR036291">
    <property type="entry name" value="NAD(P)-bd_dom_sf"/>
</dbReference>
<dbReference type="Proteomes" id="UP001216674">
    <property type="component" value="Unassembled WGS sequence"/>
</dbReference>
<dbReference type="InterPro" id="IPR006140">
    <property type="entry name" value="D-isomer_DH_NAD-bd"/>
</dbReference>
<evidence type="ECO:0000259" key="5">
    <source>
        <dbReference type="Pfam" id="PF02826"/>
    </source>
</evidence>
<dbReference type="RefSeq" id="WP_276265986.1">
    <property type="nucleotide sequence ID" value="NZ_JARJLM010000327.1"/>
</dbReference>